<sequence>MRSNPNTRKLDALCEFHQDRGHKIEDCHALRLEVATLLQKGHLKEFLSDKGRNALAKGEEHLGPPKSSSPARTINMIIGGSDDTSINGIRFTTTHKLKRWITYERYDDLEESIIFDESDANGLTFPQDDAHVITLHILDTDVRRIMVDNGGACIIHPRVLVDMRLEDKIVSRCITLTGLTMLLNELQARSHSPSSLTG</sequence>
<evidence type="ECO:0000313" key="2">
    <source>
        <dbReference type="RefSeq" id="XP_075092216.1"/>
    </source>
</evidence>
<protein>
    <submittedName>
        <fullName evidence="2">Uncharacterized protein LOC142172486</fullName>
    </submittedName>
</protein>
<accession>A0AC58T4R0</accession>
<name>A0AC58T4R0_TOBAC</name>
<organism evidence="1 2">
    <name type="scientific">Nicotiana tabacum</name>
    <name type="common">Common tobacco</name>
    <dbReference type="NCBI Taxonomy" id="4097"/>
    <lineage>
        <taxon>Eukaryota</taxon>
        <taxon>Viridiplantae</taxon>
        <taxon>Streptophyta</taxon>
        <taxon>Embryophyta</taxon>
        <taxon>Tracheophyta</taxon>
        <taxon>Spermatophyta</taxon>
        <taxon>Magnoliopsida</taxon>
        <taxon>eudicotyledons</taxon>
        <taxon>Gunneridae</taxon>
        <taxon>Pentapetalae</taxon>
        <taxon>asterids</taxon>
        <taxon>lamiids</taxon>
        <taxon>Solanales</taxon>
        <taxon>Solanaceae</taxon>
        <taxon>Nicotianoideae</taxon>
        <taxon>Nicotianeae</taxon>
        <taxon>Nicotiana</taxon>
    </lineage>
</organism>
<gene>
    <name evidence="2" type="primary">LOC142172486</name>
</gene>
<dbReference type="RefSeq" id="XP_075092216.1">
    <property type="nucleotide sequence ID" value="XM_075236115.1"/>
</dbReference>
<evidence type="ECO:0000313" key="1">
    <source>
        <dbReference type="Proteomes" id="UP000790787"/>
    </source>
</evidence>
<keyword evidence="1" id="KW-1185">Reference proteome</keyword>
<reference evidence="2" key="2">
    <citation type="submission" date="2025-08" db="UniProtKB">
        <authorList>
            <consortium name="RefSeq"/>
        </authorList>
    </citation>
    <scope>IDENTIFICATION</scope>
    <source>
        <tissue evidence="2">Leaf</tissue>
    </source>
</reference>
<dbReference type="Proteomes" id="UP000790787">
    <property type="component" value="Chromosome 18"/>
</dbReference>
<proteinExistence type="predicted"/>
<reference evidence="1" key="1">
    <citation type="journal article" date="2014" name="Nat. Commun.">
        <title>The tobacco genome sequence and its comparison with those of tomato and potato.</title>
        <authorList>
            <person name="Sierro N."/>
            <person name="Battey J.N."/>
            <person name="Ouadi S."/>
            <person name="Bakaher N."/>
            <person name="Bovet L."/>
            <person name="Willig A."/>
            <person name="Goepfert S."/>
            <person name="Peitsch M.C."/>
            <person name="Ivanov N.V."/>
        </authorList>
    </citation>
    <scope>NUCLEOTIDE SEQUENCE [LARGE SCALE GENOMIC DNA]</scope>
</reference>